<keyword evidence="5" id="KW-1185">Reference proteome</keyword>
<organism evidence="3">
    <name type="scientific">Capitella teleta</name>
    <name type="common">Polychaete worm</name>
    <dbReference type="NCBI Taxonomy" id="283909"/>
    <lineage>
        <taxon>Eukaryota</taxon>
        <taxon>Metazoa</taxon>
        <taxon>Spiralia</taxon>
        <taxon>Lophotrochozoa</taxon>
        <taxon>Annelida</taxon>
        <taxon>Polychaeta</taxon>
        <taxon>Sedentaria</taxon>
        <taxon>Scolecida</taxon>
        <taxon>Capitellidae</taxon>
        <taxon>Capitella</taxon>
    </lineage>
</organism>
<feature type="compositionally biased region" description="Polar residues" evidence="1">
    <location>
        <begin position="51"/>
        <end position="65"/>
    </location>
</feature>
<dbReference type="EMBL" id="KB303021">
    <property type="protein sequence ID" value="ELU03570.1"/>
    <property type="molecule type" value="Genomic_DNA"/>
</dbReference>
<evidence type="ECO:0000256" key="2">
    <source>
        <dbReference type="SAM" id="Phobius"/>
    </source>
</evidence>
<evidence type="ECO:0000313" key="3">
    <source>
        <dbReference type="EMBL" id="ELU03570.1"/>
    </source>
</evidence>
<dbReference type="EMBL" id="AMQN01008397">
    <property type="status" value="NOT_ANNOTATED_CDS"/>
    <property type="molecule type" value="Genomic_DNA"/>
</dbReference>
<feature type="transmembrane region" description="Helical" evidence="2">
    <location>
        <begin position="279"/>
        <end position="303"/>
    </location>
</feature>
<dbReference type="AlphaFoldDB" id="R7UB31"/>
<gene>
    <name evidence="3" type="ORF">CAPTEDRAFT_185635</name>
</gene>
<proteinExistence type="predicted"/>
<dbReference type="EMBL" id="AMQN01008396">
    <property type="status" value="NOT_ANNOTATED_CDS"/>
    <property type="molecule type" value="Genomic_DNA"/>
</dbReference>
<sequence length="362" mass="40517">MESNLPDGDLELSELPKGRKMSENGYLSQEQIIDSSSDVQFATLPNDMDSYESTTDPSGVNQVQTLPAPSRRVSGILKNGSSFPRDVQLQDENQIQNPLFGSPMLSDQNQRTILNVEPESASNNHHSSVLNSEDTPTLKKKVSFQDNLVITSEESNYVSAVDILSPSNLEHIEEETDGSSEEDEVPTPHDNETAVAIAEDNTMEGTYDTLQSSKSTLSKGEVLTSRNSVELFQGRYSVDELEFRNRRSRTYSEAEVPTASTGHPLYSTGKKPGRDFRCLVCMTVSMVAIAFIGLIILGSLYGISQPSRVDDRQRRFSTQRIRFPRVNHNALRFVKNISEHHPFMELPILHHNSFRHVTKLLE</sequence>
<evidence type="ECO:0000256" key="1">
    <source>
        <dbReference type="SAM" id="MobiDB-lite"/>
    </source>
</evidence>
<evidence type="ECO:0000313" key="5">
    <source>
        <dbReference type="Proteomes" id="UP000014760"/>
    </source>
</evidence>
<reference evidence="4" key="3">
    <citation type="submission" date="2015-06" db="UniProtKB">
        <authorList>
            <consortium name="EnsemblMetazoa"/>
        </authorList>
    </citation>
    <scope>IDENTIFICATION</scope>
</reference>
<keyword evidence="2" id="KW-0472">Membrane</keyword>
<dbReference type="Proteomes" id="UP000014760">
    <property type="component" value="Unassembled WGS sequence"/>
</dbReference>
<accession>R7UB31</accession>
<feature type="region of interest" description="Disordered" evidence="1">
    <location>
        <begin position="1"/>
        <end position="65"/>
    </location>
</feature>
<reference evidence="3 5" key="2">
    <citation type="journal article" date="2013" name="Nature">
        <title>Insights into bilaterian evolution from three spiralian genomes.</title>
        <authorList>
            <person name="Simakov O."/>
            <person name="Marletaz F."/>
            <person name="Cho S.J."/>
            <person name="Edsinger-Gonzales E."/>
            <person name="Havlak P."/>
            <person name="Hellsten U."/>
            <person name="Kuo D.H."/>
            <person name="Larsson T."/>
            <person name="Lv J."/>
            <person name="Arendt D."/>
            <person name="Savage R."/>
            <person name="Osoegawa K."/>
            <person name="de Jong P."/>
            <person name="Grimwood J."/>
            <person name="Chapman J.A."/>
            <person name="Shapiro H."/>
            <person name="Aerts A."/>
            <person name="Otillar R.P."/>
            <person name="Terry A.Y."/>
            <person name="Boore J.L."/>
            <person name="Grigoriev I.V."/>
            <person name="Lindberg D.R."/>
            <person name="Seaver E.C."/>
            <person name="Weisblat D.A."/>
            <person name="Putnam N.H."/>
            <person name="Rokhsar D.S."/>
        </authorList>
    </citation>
    <scope>NUCLEOTIDE SEQUENCE</scope>
    <source>
        <strain evidence="3 5">I ESC-2004</strain>
    </source>
</reference>
<name>R7UB31_CAPTE</name>
<protein>
    <submittedName>
        <fullName evidence="3 4">Uncharacterized protein</fullName>
    </submittedName>
</protein>
<keyword evidence="2" id="KW-1133">Transmembrane helix</keyword>
<dbReference type="EnsemblMetazoa" id="CapteT185635">
    <property type="protein sequence ID" value="CapteP185635"/>
    <property type="gene ID" value="CapteG185635"/>
</dbReference>
<evidence type="ECO:0000313" key="4">
    <source>
        <dbReference type="EnsemblMetazoa" id="CapteP185635"/>
    </source>
</evidence>
<feature type="compositionally biased region" description="Polar residues" evidence="1">
    <location>
        <begin position="25"/>
        <end position="40"/>
    </location>
</feature>
<keyword evidence="2" id="KW-0812">Transmembrane</keyword>
<reference evidence="5" key="1">
    <citation type="submission" date="2012-12" db="EMBL/GenBank/DDBJ databases">
        <authorList>
            <person name="Hellsten U."/>
            <person name="Grimwood J."/>
            <person name="Chapman J.A."/>
            <person name="Shapiro H."/>
            <person name="Aerts A."/>
            <person name="Otillar R.P."/>
            <person name="Terry A.Y."/>
            <person name="Boore J.L."/>
            <person name="Simakov O."/>
            <person name="Marletaz F."/>
            <person name="Cho S.-J."/>
            <person name="Edsinger-Gonzales E."/>
            <person name="Havlak P."/>
            <person name="Kuo D.-H."/>
            <person name="Larsson T."/>
            <person name="Lv J."/>
            <person name="Arendt D."/>
            <person name="Savage R."/>
            <person name="Osoegawa K."/>
            <person name="de Jong P."/>
            <person name="Lindberg D.R."/>
            <person name="Seaver E.C."/>
            <person name="Weisblat D.A."/>
            <person name="Putnam N.H."/>
            <person name="Grigoriev I.V."/>
            <person name="Rokhsar D.S."/>
        </authorList>
    </citation>
    <scope>NUCLEOTIDE SEQUENCE</scope>
    <source>
        <strain evidence="5">I ESC-2004</strain>
    </source>
</reference>
<dbReference type="HOGENOM" id="CLU_765592_0_0_1"/>